<feature type="transmembrane region" description="Helical" evidence="5">
    <location>
        <begin position="319"/>
        <end position="339"/>
    </location>
</feature>
<feature type="domain" description="ABC transporter" evidence="6">
    <location>
        <begin position="1"/>
        <end position="211"/>
    </location>
</feature>
<dbReference type="Proteomes" id="UP000502196">
    <property type="component" value="Chromosome"/>
</dbReference>
<keyword evidence="5" id="KW-1133">Transmembrane helix</keyword>
<evidence type="ECO:0000256" key="5">
    <source>
        <dbReference type="SAM" id="Phobius"/>
    </source>
</evidence>
<dbReference type="PANTHER" id="PTHR43335">
    <property type="entry name" value="ABC TRANSPORTER, ATP-BINDING PROTEIN"/>
    <property type="match status" value="1"/>
</dbReference>
<feature type="transmembrane region" description="Helical" evidence="5">
    <location>
        <begin position="435"/>
        <end position="459"/>
    </location>
</feature>
<name>A0A6F9E5A7_9BACL</name>
<dbReference type="CDD" id="cd21807">
    <property type="entry name" value="ABC-2_lan_permease_MutE_EpiE-like"/>
    <property type="match status" value="1"/>
</dbReference>
<feature type="transmembrane region" description="Helical" evidence="5">
    <location>
        <begin position="233"/>
        <end position="250"/>
    </location>
</feature>
<dbReference type="Pfam" id="PF00005">
    <property type="entry name" value="ABC_tran"/>
    <property type="match status" value="1"/>
</dbReference>
<evidence type="ECO:0000313" key="7">
    <source>
        <dbReference type="EMBL" id="CAB3391600.1"/>
    </source>
</evidence>
<dbReference type="InterPro" id="IPR027417">
    <property type="entry name" value="P-loop_NTPase"/>
</dbReference>
<dbReference type="Pfam" id="PF12730">
    <property type="entry name" value="ABC2_membrane_4"/>
    <property type="match status" value="1"/>
</dbReference>
<sequence length="468" mass="51912">MQSKTFPLQIPKGSVYGLLGPNGAGKSTTLKLLTGLLRPSAGDILVFGEPWRRKHLERIGALIETPALYGNLTALENLLVHATLLGLPKGRIDEVLGQVDLKHTGKKLASQFSMGMKQRLGIAIALLGYPELLILDEPTNGLDPLGIQAFREFIHSLPERGMTVILSSHILTEVSQLVDHIGIISDGELSFRAKSVMIRIWRNCSWKRSGGARMLNIIQSEHLKYKRTLTRRLILLAPLFFILIALPQKLFMPPDYVRPWRLLLSQVYNWWPVIFMPLGTALFASLVALQEKKAGNYRNLRVHPVSTAAIWTGKIILMAYYSLLSTLVLIIAIVVSGLITAGGTIPWSIILPGGFLIWLTSLSFIPLQLWAAVWKGTIFSMAVGFLGMIAGVTAAPRPYWVYVPWSWPTRLMCPVVGVHPNGVLLEASDPLKDPAVIPIGIVLAITAFVLFTWITSLWFKRREVNQGQ</sequence>
<proteinExistence type="inferred from homology"/>
<reference evidence="7 8" key="1">
    <citation type="submission" date="2020-04" db="EMBL/GenBank/DDBJ databases">
        <authorList>
            <person name="Hogendoorn C."/>
        </authorList>
    </citation>
    <scope>NUCLEOTIDE SEQUENCE [LARGE SCALE GENOMIC DNA]</scope>
    <source>
        <strain evidence="7">COOX1</strain>
    </source>
</reference>
<dbReference type="SUPFAM" id="SSF52540">
    <property type="entry name" value="P-loop containing nucleoside triphosphate hydrolases"/>
    <property type="match status" value="1"/>
</dbReference>
<dbReference type="InterPro" id="IPR003593">
    <property type="entry name" value="AAA+_ATPase"/>
</dbReference>
<dbReference type="InterPro" id="IPR021205">
    <property type="entry name" value="Lanti_perm_SpaE/MutE/EpiE-like"/>
</dbReference>
<keyword evidence="5" id="KW-0472">Membrane</keyword>
<feature type="transmembrane region" description="Helical" evidence="5">
    <location>
        <begin position="345"/>
        <end position="365"/>
    </location>
</feature>
<keyword evidence="4" id="KW-0067">ATP-binding</keyword>
<dbReference type="PROSITE" id="PS50893">
    <property type="entry name" value="ABC_TRANSPORTER_2"/>
    <property type="match status" value="1"/>
</dbReference>
<accession>A0A6F9E5A7</accession>
<dbReference type="AlphaFoldDB" id="A0A6F9E5A7"/>
<keyword evidence="2" id="KW-0813">Transport</keyword>
<evidence type="ECO:0000313" key="8">
    <source>
        <dbReference type="Proteomes" id="UP000502196"/>
    </source>
</evidence>
<evidence type="ECO:0000256" key="2">
    <source>
        <dbReference type="ARBA" id="ARBA00022448"/>
    </source>
</evidence>
<keyword evidence="5" id="KW-0812">Transmembrane</keyword>
<dbReference type="InterPro" id="IPR003439">
    <property type="entry name" value="ABC_transporter-like_ATP-bd"/>
</dbReference>
<dbReference type="Gene3D" id="3.40.50.300">
    <property type="entry name" value="P-loop containing nucleotide triphosphate hydrolases"/>
    <property type="match status" value="1"/>
</dbReference>
<evidence type="ECO:0000256" key="1">
    <source>
        <dbReference type="ARBA" id="ARBA00005417"/>
    </source>
</evidence>
<gene>
    <name evidence="7" type="ORF">COOX1_0992</name>
</gene>
<dbReference type="SMART" id="SM00382">
    <property type="entry name" value="AAA"/>
    <property type="match status" value="1"/>
</dbReference>
<dbReference type="NCBIfam" id="TIGR03732">
    <property type="entry name" value="lanti_perm_MutE"/>
    <property type="match status" value="1"/>
</dbReference>
<protein>
    <submittedName>
        <fullName evidence="7">Lantibiotic immunity ABC transporter MutE/EpiE family permease subunit (Modular protein)</fullName>
    </submittedName>
</protein>
<organism evidence="7 8">
    <name type="scientific">Kyrpidia spormannii</name>
    <dbReference type="NCBI Taxonomy" id="2055160"/>
    <lineage>
        <taxon>Bacteria</taxon>
        <taxon>Bacillati</taxon>
        <taxon>Bacillota</taxon>
        <taxon>Bacilli</taxon>
        <taxon>Bacillales</taxon>
        <taxon>Alicyclobacillaceae</taxon>
        <taxon>Kyrpidia</taxon>
    </lineage>
</organism>
<evidence type="ECO:0000256" key="4">
    <source>
        <dbReference type="ARBA" id="ARBA00022840"/>
    </source>
</evidence>
<evidence type="ECO:0000256" key="3">
    <source>
        <dbReference type="ARBA" id="ARBA00022741"/>
    </source>
</evidence>
<feature type="transmembrane region" description="Helical" evidence="5">
    <location>
        <begin position="270"/>
        <end position="289"/>
    </location>
</feature>
<keyword evidence="3" id="KW-0547">Nucleotide-binding</keyword>
<dbReference type="PANTHER" id="PTHR43335:SF4">
    <property type="entry name" value="ABC TRANSPORTER, ATP-BINDING PROTEIN"/>
    <property type="match status" value="1"/>
</dbReference>
<evidence type="ECO:0000259" key="6">
    <source>
        <dbReference type="PROSITE" id="PS50893"/>
    </source>
</evidence>
<dbReference type="GO" id="GO:0005524">
    <property type="term" value="F:ATP binding"/>
    <property type="evidence" value="ECO:0007669"/>
    <property type="project" value="UniProtKB-KW"/>
</dbReference>
<feature type="transmembrane region" description="Helical" evidence="5">
    <location>
        <begin position="377"/>
        <end position="395"/>
    </location>
</feature>
<comment type="similarity">
    <text evidence="1">Belongs to the ABC transporter superfamily.</text>
</comment>
<dbReference type="GO" id="GO:0016887">
    <property type="term" value="F:ATP hydrolysis activity"/>
    <property type="evidence" value="ECO:0007669"/>
    <property type="project" value="InterPro"/>
</dbReference>
<dbReference type="EMBL" id="LR792683">
    <property type="protein sequence ID" value="CAB3391600.1"/>
    <property type="molecule type" value="Genomic_DNA"/>
</dbReference>